<dbReference type="InterPro" id="IPR024072">
    <property type="entry name" value="DHFR-like_dom_sf"/>
</dbReference>
<comment type="caution">
    <text evidence="2">The sequence shown here is derived from an EMBL/GenBank/DDBJ whole genome shotgun (WGS) entry which is preliminary data.</text>
</comment>
<proteinExistence type="predicted"/>
<evidence type="ECO:0000259" key="1">
    <source>
        <dbReference type="Pfam" id="PF01872"/>
    </source>
</evidence>
<reference evidence="3" key="1">
    <citation type="journal article" date="2019" name="Int. J. Syst. Evol. Microbiol.">
        <title>The Global Catalogue of Microorganisms (GCM) 10K type strain sequencing project: providing services to taxonomists for standard genome sequencing and annotation.</title>
        <authorList>
            <consortium name="The Broad Institute Genomics Platform"/>
            <consortium name="The Broad Institute Genome Sequencing Center for Infectious Disease"/>
            <person name="Wu L."/>
            <person name="Ma J."/>
        </authorList>
    </citation>
    <scope>NUCLEOTIDE SEQUENCE [LARGE SCALE GENOMIC DNA]</scope>
    <source>
        <strain evidence="3">CECT 7649</strain>
    </source>
</reference>
<dbReference type="Gene3D" id="3.40.430.10">
    <property type="entry name" value="Dihydrofolate Reductase, subunit A"/>
    <property type="match status" value="1"/>
</dbReference>
<evidence type="ECO:0000313" key="2">
    <source>
        <dbReference type="EMBL" id="MFC7381100.1"/>
    </source>
</evidence>
<organism evidence="2 3">
    <name type="scientific">Sphaerisporangium rhizosphaerae</name>
    <dbReference type="NCBI Taxonomy" id="2269375"/>
    <lineage>
        <taxon>Bacteria</taxon>
        <taxon>Bacillati</taxon>
        <taxon>Actinomycetota</taxon>
        <taxon>Actinomycetes</taxon>
        <taxon>Streptosporangiales</taxon>
        <taxon>Streptosporangiaceae</taxon>
        <taxon>Sphaerisporangium</taxon>
    </lineage>
</organism>
<dbReference type="Proteomes" id="UP001596496">
    <property type="component" value="Unassembled WGS sequence"/>
</dbReference>
<feature type="domain" description="Bacterial bifunctional deaminase-reductase C-terminal" evidence="1">
    <location>
        <begin position="3"/>
        <end position="182"/>
    </location>
</feature>
<dbReference type="InterPro" id="IPR002734">
    <property type="entry name" value="RibDG_C"/>
</dbReference>
<accession>A0ABW2NY78</accession>
<dbReference type="RefSeq" id="WP_354835426.1">
    <property type="nucleotide sequence ID" value="NZ_JBHTCG010000001.1"/>
</dbReference>
<dbReference type="Pfam" id="PF01872">
    <property type="entry name" value="RibD_C"/>
    <property type="match status" value="1"/>
</dbReference>
<name>A0ABW2NY78_9ACTN</name>
<dbReference type="EMBL" id="JBHTCG010000001">
    <property type="protein sequence ID" value="MFC7381100.1"/>
    <property type="molecule type" value="Genomic_DNA"/>
</dbReference>
<gene>
    <name evidence="2" type="ORF">ACFQSB_02700</name>
</gene>
<protein>
    <submittedName>
        <fullName evidence="2">Dihydrofolate reductase family protein</fullName>
    </submittedName>
</protein>
<keyword evidence="3" id="KW-1185">Reference proteome</keyword>
<dbReference type="SUPFAM" id="SSF53597">
    <property type="entry name" value="Dihydrofolate reductase-like"/>
    <property type="match status" value="1"/>
</dbReference>
<evidence type="ECO:0000313" key="3">
    <source>
        <dbReference type="Proteomes" id="UP001596496"/>
    </source>
</evidence>
<sequence>MSKVIIGAAVSADGFIADRNDGVGPLFDWYFNGPQELPAAPNQYRPKDGYRPAAASADFLRATWASVGATIMGRRLFDLTDGWGGKPAVGDHVFVVTHRSPGDWPSRYPDAPFHFVTGGLEEAVARAKQAAGDRDVSMPPGDLAGQAISAGLVDQIDMYVVPVLFGDGIRFFGEHKIPTTMLNNPRIVESDRVTHLSYDVRPQ</sequence>